<dbReference type="Proteomes" id="UP000051673">
    <property type="component" value="Unassembled WGS sequence"/>
</dbReference>
<dbReference type="EMBL" id="JQCD01000024">
    <property type="protein sequence ID" value="KRN76767.1"/>
    <property type="molecule type" value="Genomic_DNA"/>
</dbReference>
<accession>A0A0R2JHI4</accession>
<feature type="compositionally biased region" description="Low complexity" evidence="1">
    <location>
        <begin position="42"/>
        <end position="55"/>
    </location>
</feature>
<proteinExistence type="predicted"/>
<dbReference type="AlphaFoldDB" id="A0A0R2JHI4"/>
<comment type="caution">
    <text evidence="2">The sequence shown here is derived from an EMBL/GenBank/DDBJ whole genome shotgun (WGS) entry which is preliminary data.</text>
</comment>
<evidence type="ECO:0000313" key="2">
    <source>
        <dbReference type="EMBL" id="KRN76767.1"/>
    </source>
</evidence>
<feature type="compositionally biased region" description="Basic and acidic residues" evidence="1">
    <location>
        <begin position="130"/>
        <end position="157"/>
    </location>
</feature>
<feature type="compositionally biased region" description="Basic and acidic residues" evidence="1">
    <location>
        <begin position="72"/>
        <end position="88"/>
    </location>
</feature>
<reference evidence="2 3" key="1">
    <citation type="journal article" date="2015" name="Genome Announc.">
        <title>Expanding the biotechnology potential of lactobacilli through comparative genomics of 213 strains and associated genera.</title>
        <authorList>
            <person name="Sun Z."/>
            <person name="Harris H.M."/>
            <person name="McCann A."/>
            <person name="Guo C."/>
            <person name="Argimon S."/>
            <person name="Zhang W."/>
            <person name="Yang X."/>
            <person name="Jeffery I.B."/>
            <person name="Cooney J.C."/>
            <person name="Kagawa T.F."/>
            <person name="Liu W."/>
            <person name="Song Y."/>
            <person name="Salvetti E."/>
            <person name="Wrobel A."/>
            <person name="Rasinkangas P."/>
            <person name="Parkhill J."/>
            <person name="Rea M.C."/>
            <person name="O'Sullivan O."/>
            <person name="Ritari J."/>
            <person name="Douillard F.P."/>
            <person name="Paul Ross R."/>
            <person name="Yang R."/>
            <person name="Briner A.E."/>
            <person name="Felis G.E."/>
            <person name="de Vos W.M."/>
            <person name="Barrangou R."/>
            <person name="Klaenhammer T.R."/>
            <person name="Caufield P.W."/>
            <person name="Cui Y."/>
            <person name="Zhang H."/>
            <person name="O'Toole P.W."/>
        </authorList>
    </citation>
    <scope>NUCLEOTIDE SEQUENCE [LARGE SCALE GENOMIC DNA]</scope>
    <source>
        <strain evidence="2 3">DSM 20014</strain>
    </source>
</reference>
<feature type="compositionally biased region" description="Polar residues" evidence="1">
    <location>
        <begin position="104"/>
        <end position="129"/>
    </location>
</feature>
<feature type="region of interest" description="Disordered" evidence="1">
    <location>
        <begin position="42"/>
        <end position="191"/>
    </location>
</feature>
<name>A0A0R2JHI4_9LACO</name>
<dbReference type="PATRIC" id="fig|1620.3.peg.279"/>
<dbReference type="OrthoDB" id="10017598at2"/>
<organism evidence="2 3">
    <name type="scientific">Weissella minor</name>
    <dbReference type="NCBI Taxonomy" id="1620"/>
    <lineage>
        <taxon>Bacteria</taxon>
        <taxon>Bacillati</taxon>
        <taxon>Bacillota</taxon>
        <taxon>Bacilli</taxon>
        <taxon>Lactobacillales</taxon>
        <taxon>Lactobacillaceae</taxon>
        <taxon>Weissella</taxon>
    </lineage>
</organism>
<evidence type="ECO:0000313" key="3">
    <source>
        <dbReference type="Proteomes" id="UP000051673"/>
    </source>
</evidence>
<protein>
    <submittedName>
        <fullName evidence="2">Uncharacterized protein</fullName>
    </submittedName>
</protein>
<keyword evidence="3" id="KW-1185">Reference proteome</keyword>
<sequence length="191" mass="20185">MAGVWQGVISGVAVLTGIGGLGFVGYEAKHQTEALYQRKVDAQAQAVAKSESAEASSKKKDASLKKTASTKRASEKKASERDASKQLEADQAAAAANDVPEPTENVSAAEQQTETNTGNQSVAQSTETKAPTKTENTDKAPADKVDNQPRNQSRDPVTDAYVEAGVMNPQGGMTYSPEIESKAQSILERDK</sequence>
<gene>
    <name evidence="2" type="ORF">IV67_GL000274</name>
</gene>
<dbReference type="RefSeq" id="WP_057787437.1">
    <property type="nucleotide sequence ID" value="NZ_JQCD01000024.1"/>
</dbReference>
<evidence type="ECO:0000256" key="1">
    <source>
        <dbReference type="SAM" id="MobiDB-lite"/>
    </source>
</evidence>